<evidence type="ECO:0000256" key="3">
    <source>
        <dbReference type="ARBA" id="ARBA00022729"/>
    </source>
</evidence>
<feature type="domain" description="RagB/SusD" evidence="6">
    <location>
        <begin position="263"/>
        <end position="552"/>
    </location>
</feature>
<dbReference type="RefSeq" id="WP_116524448.1">
    <property type="nucleotide sequence ID" value="NZ_QRDX01000006.1"/>
</dbReference>
<dbReference type="Pfam" id="PF14322">
    <property type="entry name" value="SusD-like_3"/>
    <property type="match status" value="1"/>
</dbReference>
<reference evidence="8 9" key="1">
    <citation type="submission" date="2018-07" db="EMBL/GenBank/DDBJ databases">
        <title>Genomic Encyclopedia of Type Strains, Phase III (KMG-III): the genomes of soil and plant-associated and newly described type strains.</title>
        <authorList>
            <person name="Whitman W."/>
        </authorList>
    </citation>
    <scope>NUCLEOTIDE SEQUENCE [LARGE SCALE GENOMIC DNA]</scope>
    <source>
        <strain evidence="8 9">CECT 8487</strain>
    </source>
</reference>
<evidence type="ECO:0000259" key="6">
    <source>
        <dbReference type="Pfam" id="PF07980"/>
    </source>
</evidence>
<dbReference type="GO" id="GO:0009279">
    <property type="term" value="C:cell outer membrane"/>
    <property type="evidence" value="ECO:0007669"/>
    <property type="project" value="UniProtKB-SubCell"/>
</dbReference>
<comment type="subcellular location">
    <subcellularLocation>
        <location evidence="1">Cell outer membrane</location>
    </subcellularLocation>
</comment>
<evidence type="ECO:0000256" key="1">
    <source>
        <dbReference type="ARBA" id="ARBA00004442"/>
    </source>
</evidence>
<organism evidence="8 9">
    <name type="scientific">Seonamhaeicola aphaedonensis</name>
    <dbReference type="NCBI Taxonomy" id="1461338"/>
    <lineage>
        <taxon>Bacteria</taxon>
        <taxon>Pseudomonadati</taxon>
        <taxon>Bacteroidota</taxon>
        <taxon>Flavobacteriia</taxon>
        <taxon>Flavobacteriales</taxon>
        <taxon>Flavobacteriaceae</taxon>
    </lineage>
</organism>
<gene>
    <name evidence="8" type="ORF">DFQ02_106100</name>
</gene>
<dbReference type="InterPro" id="IPR033985">
    <property type="entry name" value="SusD-like_N"/>
</dbReference>
<keyword evidence="4" id="KW-0472">Membrane</keyword>
<evidence type="ECO:0000259" key="7">
    <source>
        <dbReference type="Pfam" id="PF14322"/>
    </source>
</evidence>
<feature type="domain" description="SusD-like N-terminal" evidence="7">
    <location>
        <begin position="48"/>
        <end position="217"/>
    </location>
</feature>
<evidence type="ECO:0000256" key="5">
    <source>
        <dbReference type="ARBA" id="ARBA00023237"/>
    </source>
</evidence>
<protein>
    <submittedName>
        <fullName evidence="8">Putative outer membrane starch-binding protein</fullName>
    </submittedName>
</protein>
<evidence type="ECO:0000313" key="8">
    <source>
        <dbReference type="EMBL" id="RED47473.1"/>
    </source>
</evidence>
<dbReference type="Proteomes" id="UP000256629">
    <property type="component" value="Unassembled WGS sequence"/>
</dbReference>
<evidence type="ECO:0000256" key="2">
    <source>
        <dbReference type="ARBA" id="ARBA00006275"/>
    </source>
</evidence>
<keyword evidence="5" id="KW-0998">Cell outer membrane</keyword>
<dbReference type="EMBL" id="QRDX01000006">
    <property type="protein sequence ID" value="RED47473.1"/>
    <property type="molecule type" value="Genomic_DNA"/>
</dbReference>
<dbReference type="AlphaFoldDB" id="A0A3D9HDD8"/>
<proteinExistence type="inferred from homology"/>
<sequence length="552" mass="61182">MKSIFKIQNIVLLLGLLFSACDGYIEEEFYGGLVAENFIDEDNADQLVAGMYINLRAVYKNYGIMFSGTDMFTSQDDVRSNTPINDYFGLTASDGNSGNFWGANYGLTSDANTVINRYENQISWSDANLPIRDNGIAQAKALRALGFYNLVRHFGGIVLELNETNSIRTDYVRSSEEEAFTQIIADLEAAIPNLGDNPQTGRISKRAAQHLLADVYLTRAYKSFGSASDFATAASLAEQAIGTYDIRSQTYSQVFDYGNQVNPEVLFAVQYGPGGNFDDRNNSKHGIFMNPVNDYVGIGRSNPYGANNTGLMPTPRFYELLANNDSRDEVTLHRVLFADEEATFTSPEGSDNVVVGDTIAYYPKEPIDAAELADKLNRYWVYQPDQYLFGLPDNVPGVIYQYSSNVLRTNFPIFKKFDDVGIDAENGGSRDTFVFRVAETHLIAAEAHLGAGNTSSALSHLNRVRERATGVVNHYTSVNIDTILDERAIELAGEEDRWAVLKRTGKLEERLNMYNPHNVDHGAFSSGTHLVRPIPDSEVALSEGSLIQNPNY</sequence>
<comment type="caution">
    <text evidence="8">The sequence shown here is derived from an EMBL/GenBank/DDBJ whole genome shotgun (WGS) entry which is preliminary data.</text>
</comment>
<dbReference type="InterPro" id="IPR012944">
    <property type="entry name" value="SusD_RagB_dom"/>
</dbReference>
<accession>A0A3D9HDD8</accession>
<dbReference type="PROSITE" id="PS51257">
    <property type="entry name" value="PROKAR_LIPOPROTEIN"/>
    <property type="match status" value="1"/>
</dbReference>
<dbReference type="SUPFAM" id="SSF48452">
    <property type="entry name" value="TPR-like"/>
    <property type="match status" value="1"/>
</dbReference>
<dbReference type="Gene3D" id="1.25.40.390">
    <property type="match status" value="1"/>
</dbReference>
<name>A0A3D9HDD8_9FLAO</name>
<keyword evidence="9" id="KW-1185">Reference proteome</keyword>
<dbReference type="OrthoDB" id="5694214at2"/>
<comment type="similarity">
    <text evidence="2">Belongs to the SusD family.</text>
</comment>
<keyword evidence="3" id="KW-0732">Signal</keyword>
<dbReference type="InterPro" id="IPR011990">
    <property type="entry name" value="TPR-like_helical_dom_sf"/>
</dbReference>
<evidence type="ECO:0000313" key="9">
    <source>
        <dbReference type="Proteomes" id="UP000256629"/>
    </source>
</evidence>
<dbReference type="Pfam" id="PF07980">
    <property type="entry name" value="SusD_RagB"/>
    <property type="match status" value="1"/>
</dbReference>
<evidence type="ECO:0000256" key="4">
    <source>
        <dbReference type="ARBA" id="ARBA00023136"/>
    </source>
</evidence>